<evidence type="ECO:0000256" key="3">
    <source>
        <dbReference type="ARBA" id="ARBA00020071"/>
    </source>
</evidence>
<evidence type="ECO:0000259" key="5">
    <source>
        <dbReference type="Pfam" id="PF01522"/>
    </source>
</evidence>
<dbReference type="Pfam" id="PF01522">
    <property type="entry name" value="Polysacc_deac_1"/>
    <property type="match status" value="1"/>
</dbReference>
<keyword evidence="7" id="KW-0378">Hydrolase</keyword>
<dbReference type="InterPro" id="IPR045235">
    <property type="entry name" value="PuuE_HpPgdA-like"/>
</dbReference>
<evidence type="ECO:0000256" key="1">
    <source>
        <dbReference type="ARBA" id="ARBA00003236"/>
    </source>
</evidence>
<dbReference type="PANTHER" id="PTHR47561:SF1">
    <property type="entry name" value="POLYSACCHARIDE DEACETYLASE FAMILY PROTEIN (AFU_ORTHOLOGUE AFUA_6G05030)"/>
    <property type="match status" value="1"/>
</dbReference>
<protein>
    <recommendedName>
        <fullName evidence="3">Chitooligosaccharide deacetylase</fullName>
    </recommendedName>
    <alternativeName>
        <fullName evidence="4">Nodulation protein B</fullName>
    </alternativeName>
</protein>
<evidence type="ECO:0000259" key="6">
    <source>
        <dbReference type="Pfam" id="PF11959"/>
    </source>
</evidence>
<dbReference type="Gene3D" id="3.20.20.370">
    <property type="entry name" value="Glycoside hydrolase/deacetylase"/>
    <property type="match status" value="1"/>
</dbReference>
<gene>
    <name evidence="7" type="ORF">GbCGDNIH9_0038</name>
</gene>
<name>A0AAC9K652_9PROT</name>
<evidence type="ECO:0000256" key="2">
    <source>
        <dbReference type="ARBA" id="ARBA00010973"/>
    </source>
</evidence>
<dbReference type="GO" id="GO:0005975">
    <property type="term" value="P:carbohydrate metabolic process"/>
    <property type="evidence" value="ECO:0007669"/>
    <property type="project" value="InterPro"/>
</dbReference>
<accession>A0AAC9K652</accession>
<comment type="similarity">
    <text evidence="2">Belongs to the polysaccharide deacetylase family.</text>
</comment>
<dbReference type="PANTHER" id="PTHR47561">
    <property type="entry name" value="POLYSACCHARIDE DEACETYLASE FAMILY PROTEIN (AFU_ORTHOLOGUE AFUA_6G05030)"/>
    <property type="match status" value="1"/>
</dbReference>
<evidence type="ECO:0000313" key="7">
    <source>
        <dbReference type="EMBL" id="APH53260.1"/>
    </source>
</evidence>
<dbReference type="AlphaFoldDB" id="A0AAC9K652"/>
<dbReference type="Pfam" id="PF11959">
    <property type="entry name" value="DUF3473"/>
    <property type="match status" value="1"/>
</dbReference>
<reference evidence="8" key="1">
    <citation type="submission" date="2016-11" db="EMBL/GenBank/DDBJ databases">
        <title>Comparative genomic and phenotypic analysis of Granulibacter bethesdensis clinical isolates from patients with chronic granulomatous disease.</title>
        <authorList>
            <person name="Zarember K.A."/>
            <person name="Porcella S.F."/>
            <person name="Chu J."/>
            <person name="Ding L."/>
            <person name="Dahlstrom E."/>
            <person name="Barbian K."/>
            <person name="Martens C."/>
            <person name="Sykora L."/>
            <person name="Kramer S."/>
            <person name="Pettinato A.M."/>
            <person name="Hong H."/>
            <person name="Wald G."/>
            <person name="Berg L.J."/>
            <person name="Rogge L.S."/>
            <person name="Greenberg D.E."/>
            <person name="Falcone E.L."/>
            <person name="Neves J.F."/>
            <person name="Simoes M.J."/>
            <person name="Casal M."/>
            <person name="Rodriguez-Lopez F.C."/>
            <person name="Zelazny A."/>
            <person name="Gallin J.I."/>
            <person name="Holland S.M."/>
        </authorList>
    </citation>
    <scope>NUCLEOTIDE SEQUENCE [LARGE SCALE GENOMIC DNA]</scope>
    <source>
        <strain evidence="8">NIH9.1</strain>
    </source>
</reference>
<dbReference type="EMBL" id="CP018191">
    <property type="protein sequence ID" value="APH53260.1"/>
    <property type="molecule type" value="Genomic_DNA"/>
</dbReference>
<organism evidence="7 8">
    <name type="scientific">Granulibacter bethesdensis</name>
    <dbReference type="NCBI Taxonomy" id="364410"/>
    <lineage>
        <taxon>Bacteria</taxon>
        <taxon>Pseudomonadati</taxon>
        <taxon>Pseudomonadota</taxon>
        <taxon>Alphaproteobacteria</taxon>
        <taxon>Acetobacterales</taxon>
        <taxon>Acetobacteraceae</taxon>
        <taxon>Granulibacter</taxon>
    </lineage>
</organism>
<dbReference type="Proteomes" id="UP000182373">
    <property type="component" value="Chromosome"/>
</dbReference>
<dbReference type="InterPro" id="IPR011330">
    <property type="entry name" value="Glyco_hydro/deAcase_b/a-brl"/>
</dbReference>
<comment type="function">
    <text evidence="1">Is involved in generating a small heat-stable compound (Nod), an acylated oligomer of N-acetylglucosamine, that stimulates mitosis in various plant protoplasts.</text>
</comment>
<evidence type="ECO:0000313" key="8">
    <source>
        <dbReference type="Proteomes" id="UP000182373"/>
    </source>
</evidence>
<dbReference type="InterPro" id="IPR002509">
    <property type="entry name" value="NODB_dom"/>
</dbReference>
<feature type="domain" description="NodB homology" evidence="5">
    <location>
        <begin position="84"/>
        <end position="172"/>
    </location>
</feature>
<proteinExistence type="inferred from homology"/>
<dbReference type="InterPro" id="IPR022560">
    <property type="entry name" value="DUF3473"/>
</dbReference>
<dbReference type="SUPFAM" id="SSF88713">
    <property type="entry name" value="Glycoside hydrolase/deacetylase"/>
    <property type="match status" value="1"/>
</dbReference>
<feature type="domain" description="DUF3473" evidence="6">
    <location>
        <begin position="193"/>
        <end position="311"/>
    </location>
</feature>
<sequence>MRVNIRSGRTVTFDFLSFLSFIPGQTDISLSHHECYGRAVTRLKADRLLPARSLTALILGRPDHPVTFSVDLEDHGGGLDRLAGNASRLLDWLASHHVRATIFTVGELGRTAPAIVRRFAEAGHEIACHGEVHQRLERLSPAQLRAGLIAARQRLSDLSGQSVEGFRAPEFSLTPLTPWVPDVLAEAGYLWSSSIMPTRLRGGEAPIGWAGLPARPFLWPSGVLEIPVPLFRIGPFHVPFMGGMWLRYLPLPLLRLAIKRMGDQPSWAYCHPYDIDTKEKLSLLPGRSRVASMAMWANRGRMVERMTILAANPAPCFGERVPLWRRQAITIQK</sequence>
<dbReference type="GO" id="GO:0016810">
    <property type="term" value="F:hydrolase activity, acting on carbon-nitrogen (but not peptide) bonds"/>
    <property type="evidence" value="ECO:0007669"/>
    <property type="project" value="InterPro"/>
</dbReference>
<evidence type="ECO:0000256" key="4">
    <source>
        <dbReference type="ARBA" id="ARBA00032976"/>
    </source>
</evidence>
<dbReference type="CDD" id="cd10941">
    <property type="entry name" value="CE4_PuuE_HpPgdA_like_2"/>
    <property type="match status" value="1"/>
</dbReference>